<dbReference type="Proteomes" id="UP000038830">
    <property type="component" value="Unassembled WGS sequence"/>
</dbReference>
<dbReference type="EMBL" id="CDQK01000001">
    <property type="protein sequence ID" value="CEP20663.1"/>
    <property type="molecule type" value="Genomic_DNA"/>
</dbReference>
<proteinExistence type="predicted"/>
<gene>
    <name evidence="2" type="ORF">BN1211_0581</name>
</gene>
<evidence type="ECO:0000313" key="3">
    <source>
        <dbReference type="Proteomes" id="UP000038830"/>
    </source>
</evidence>
<organism evidence="2 3">
    <name type="scientific">Cyberlindnera jadinii (strain ATCC 18201 / CBS 1600 / BCRC 20928 / JCM 3617 / NBRC 0987 / NRRL Y-1542)</name>
    <name type="common">Torula yeast</name>
    <name type="synonym">Candida utilis</name>
    <dbReference type="NCBI Taxonomy" id="983966"/>
    <lineage>
        <taxon>Eukaryota</taxon>
        <taxon>Fungi</taxon>
        <taxon>Dikarya</taxon>
        <taxon>Ascomycota</taxon>
        <taxon>Saccharomycotina</taxon>
        <taxon>Saccharomycetes</taxon>
        <taxon>Phaffomycetales</taxon>
        <taxon>Phaffomycetaceae</taxon>
        <taxon>Cyberlindnera</taxon>
    </lineage>
</organism>
<reference evidence="3" key="1">
    <citation type="journal article" date="2015" name="J. Biotechnol.">
        <title>The structure of the Cyberlindnera jadinii genome and its relation to Candida utilis analyzed by the occurrence of single nucleotide polymorphisms.</title>
        <authorList>
            <person name="Rupp O."/>
            <person name="Brinkrolf K."/>
            <person name="Buerth C."/>
            <person name="Kunigo M."/>
            <person name="Schneider J."/>
            <person name="Jaenicke S."/>
            <person name="Goesmann A."/>
            <person name="Puehler A."/>
            <person name="Jaeger K.-E."/>
            <person name="Ernst J.F."/>
        </authorList>
    </citation>
    <scope>NUCLEOTIDE SEQUENCE [LARGE SCALE GENOMIC DNA]</scope>
    <source>
        <strain evidence="3">ATCC 18201 / CBS 1600 / BCRC 20928 / JCM 3617 / NBRC 0987 / NRRL Y-1542</strain>
    </source>
</reference>
<dbReference type="PANTHER" id="PTHR38422:SF1">
    <property type="entry name" value="SOMETHING ABOUT SILENCING PROTEIN 4"/>
    <property type="match status" value="1"/>
</dbReference>
<evidence type="ECO:0000313" key="2">
    <source>
        <dbReference type="EMBL" id="CEP20663.1"/>
    </source>
</evidence>
<dbReference type="InterPro" id="IPR029184">
    <property type="entry name" value="Sas4_dom"/>
</dbReference>
<name>A0A0H5BYV1_CYBJN</name>
<dbReference type="GO" id="GO:0033255">
    <property type="term" value="C:SAS acetyltransferase complex"/>
    <property type="evidence" value="ECO:0007669"/>
    <property type="project" value="InterPro"/>
</dbReference>
<sequence>MSEQTEVESKRKLRSKEEAKTIDSSLFNFEDDPQVIDPDEPISCVGHCSGEVLKLEVEVPFKSLVVSDGIQEAKNTKSGRRSLRASTQAKKFTSDPLDDTLYELYHRRMEKEEKKMLNRDRESFCSEADKLKWQLDALLQNDWAKSLPSITFIRDTRDQEELQQKREWTISSIRQLLEKYEDWKRREDRVLGRVRAHLLTPNVGNGHGQTHNNGIDFRFYTESLNKFDYIGDSGTDSEEENMDVEEIKQRRKIKNCGKFGPSIRINLGHNNQLIAQPFQKTRIENS</sequence>
<dbReference type="Pfam" id="PF15460">
    <property type="entry name" value="SAS4"/>
    <property type="match status" value="1"/>
</dbReference>
<protein>
    <recommendedName>
        <fullName evidence="1">Something about silencing protein 4 domain-containing protein</fullName>
    </recommendedName>
</protein>
<feature type="domain" description="Something about silencing protein 4" evidence="1">
    <location>
        <begin position="95"/>
        <end position="189"/>
    </location>
</feature>
<dbReference type="AlphaFoldDB" id="A0A0H5BYV1"/>
<dbReference type="PANTHER" id="PTHR38422">
    <property type="entry name" value="SOMETHING ABOUT SILENCING PROTEIN 4"/>
    <property type="match status" value="1"/>
</dbReference>
<dbReference type="InterPro" id="IPR038988">
    <property type="entry name" value="Sas4"/>
</dbReference>
<evidence type="ECO:0000259" key="1">
    <source>
        <dbReference type="Pfam" id="PF15460"/>
    </source>
</evidence>
<dbReference type="GO" id="GO:0004402">
    <property type="term" value="F:histone acetyltransferase activity"/>
    <property type="evidence" value="ECO:0007669"/>
    <property type="project" value="TreeGrafter"/>
</dbReference>
<accession>A0A0H5BYV1</accession>